<evidence type="ECO:0000313" key="2">
    <source>
        <dbReference type="Proteomes" id="UP001203036"/>
    </source>
</evidence>
<accession>A0ACC5ZTZ2</accession>
<name>A0ACC5ZTZ2_9RHOB</name>
<organism evidence="1 2">
    <name type="scientific">Lutimaribacter degradans</name>
    <dbReference type="NCBI Taxonomy" id="2945989"/>
    <lineage>
        <taxon>Bacteria</taxon>
        <taxon>Pseudomonadati</taxon>
        <taxon>Pseudomonadota</taxon>
        <taxon>Alphaproteobacteria</taxon>
        <taxon>Rhodobacterales</taxon>
        <taxon>Roseobacteraceae</taxon>
        <taxon>Lutimaribacter</taxon>
    </lineage>
</organism>
<dbReference type="Proteomes" id="UP001203036">
    <property type="component" value="Unassembled WGS sequence"/>
</dbReference>
<comment type="caution">
    <text evidence="1">The sequence shown here is derived from an EMBL/GenBank/DDBJ whole genome shotgun (WGS) entry which is preliminary data.</text>
</comment>
<dbReference type="EMBL" id="JAMQGO010000001">
    <property type="protein sequence ID" value="MCM2560864.1"/>
    <property type="molecule type" value="Genomic_DNA"/>
</dbReference>
<keyword evidence="2" id="KW-1185">Reference proteome</keyword>
<gene>
    <name evidence="1" type="ORF">M8744_01780</name>
</gene>
<evidence type="ECO:0000313" key="1">
    <source>
        <dbReference type="EMBL" id="MCM2560864.1"/>
    </source>
</evidence>
<sequence length="113" mass="12335">MIGAYPRKLGFAFCAALFVAGCGDETTQTFDGMTFRASLDADREAPHDFVVEVRDAGKSLAGAREAGRYEAVRYCIETFGNSRMTWLQGPDADDADLRIENGNLIMQGQCAGW</sequence>
<protein>
    <submittedName>
        <fullName evidence="1">Uncharacterized protein</fullName>
    </submittedName>
</protein>
<reference evidence="1" key="1">
    <citation type="submission" date="2022-06" db="EMBL/GenBank/DDBJ databases">
        <title>Lutimaribacter sp. EGI FJ00013, a novel bacterium isolated from a salt lake sediment enrichment.</title>
        <authorList>
            <person name="Gao L."/>
            <person name="Fang B.-Z."/>
            <person name="Li W.-J."/>
        </authorList>
    </citation>
    <scope>NUCLEOTIDE SEQUENCE</scope>
    <source>
        <strain evidence="1">EGI FJ00013</strain>
    </source>
</reference>
<proteinExistence type="predicted"/>